<keyword evidence="6" id="KW-1185">Reference proteome</keyword>
<dbReference type="GO" id="GO:0042742">
    <property type="term" value="P:defense response to bacterium"/>
    <property type="evidence" value="ECO:0007669"/>
    <property type="project" value="UniProtKB-KW"/>
</dbReference>
<keyword evidence="2 4" id="KW-0081">Bacteriolytic enzyme</keyword>
<dbReference type="InterPro" id="IPR002196">
    <property type="entry name" value="Glyco_hydro_24"/>
</dbReference>
<keyword evidence="4" id="KW-0378">Hydrolase</keyword>
<dbReference type="Gene3D" id="1.10.530.40">
    <property type="match status" value="1"/>
</dbReference>
<name>A0A3G3BZE0_9CAUD</name>
<dbReference type="SUPFAM" id="SSF53955">
    <property type="entry name" value="Lysozyme-like"/>
    <property type="match status" value="1"/>
</dbReference>
<keyword evidence="3" id="KW-1035">Host cytoplasm</keyword>
<dbReference type="PANTHER" id="PTHR38107:SF3">
    <property type="entry name" value="LYSOZYME RRRD-RELATED"/>
    <property type="match status" value="1"/>
</dbReference>
<dbReference type="InterPro" id="IPR051018">
    <property type="entry name" value="Bacteriophage_GH24"/>
</dbReference>
<dbReference type="Proteomes" id="UP000278488">
    <property type="component" value="Segment"/>
</dbReference>
<dbReference type="GO" id="GO:0009253">
    <property type="term" value="P:peptidoglycan catabolic process"/>
    <property type="evidence" value="ECO:0007669"/>
    <property type="project" value="InterPro"/>
</dbReference>
<dbReference type="CDD" id="cd00737">
    <property type="entry name" value="lyz_endolysin_autolysin"/>
    <property type="match status" value="1"/>
</dbReference>
<protein>
    <recommendedName>
        <fullName evidence="4">Lysozyme</fullName>
        <ecNumber evidence="4">3.2.1.17</ecNumber>
    </recommendedName>
</protein>
<accession>A0A3G3BZE0</accession>
<proteinExistence type="inferred from homology"/>
<dbReference type="GO" id="GO:0016998">
    <property type="term" value="P:cell wall macromolecule catabolic process"/>
    <property type="evidence" value="ECO:0007669"/>
    <property type="project" value="InterPro"/>
</dbReference>
<sequence>MSRTMSQNGLRFTAAWEQLRTKAYRATSKEKYLTIGYGHYGSDVKPGDTITADGALVLLNKDMDEAVQLADSIASKKFNQSQFDAICDLIFNVGPKAVAAGTGTGKAVREGDIATLRTKLPQFRNQGGVPTLGVYRRAIGRLALFDGKTWSEAESIGRAVKSL</sequence>
<keyword evidence="1 4" id="KW-0929">Antimicrobial</keyword>
<evidence type="ECO:0000313" key="5">
    <source>
        <dbReference type="EMBL" id="AYP69331.1"/>
    </source>
</evidence>
<keyword evidence="4" id="KW-0326">Glycosidase</keyword>
<gene>
    <name evidence="5" type="ORF">Pylas_077</name>
</gene>
<evidence type="ECO:0000256" key="3">
    <source>
        <dbReference type="ARBA" id="ARBA00023200"/>
    </source>
</evidence>
<dbReference type="EC" id="3.2.1.17" evidence="4"/>
<dbReference type="PANTHER" id="PTHR38107">
    <property type="match status" value="1"/>
</dbReference>
<dbReference type="GO" id="GO:0031640">
    <property type="term" value="P:killing of cells of another organism"/>
    <property type="evidence" value="ECO:0007669"/>
    <property type="project" value="UniProtKB-KW"/>
</dbReference>
<dbReference type="InterPro" id="IPR023347">
    <property type="entry name" value="Lysozyme_dom_sf"/>
</dbReference>
<comment type="catalytic activity">
    <reaction evidence="4">
        <text>Hydrolysis of (1-&gt;4)-beta-linkages between N-acetylmuramic acid and N-acetyl-D-glucosamine residues in a peptidoglycan and between N-acetyl-D-glucosamine residues in chitodextrins.</text>
        <dbReference type="EC" id="3.2.1.17"/>
    </reaction>
</comment>
<evidence type="ECO:0000256" key="4">
    <source>
        <dbReference type="RuleBase" id="RU003788"/>
    </source>
</evidence>
<dbReference type="InterPro" id="IPR023346">
    <property type="entry name" value="Lysozyme-like_dom_sf"/>
</dbReference>
<dbReference type="GO" id="GO:0003796">
    <property type="term" value="F:lysozyme activity"/>
    <property type="evidence" value="ECO:0007669"/>
    <property type="project" value="UniProtKB-EC"/>
</dbReference>
<reference evidence="6" key="1">
    <citation type="submission" date="2018-09" db="EMBL/GenBank/DDBJ databases">
        <title>Complete genome of Klebsiella pneumoniae phage Pylas.</title>
        <authorList>
            <person name="Powell J.E."/>
            <person name="Lessor L."/>
            <person name="O'Leary C.J."/>
            <person name="Liu M."/>
        </authorList>
    </citation>
    <scope>NUCLEOTIDE SEQUENCE [LARGE SCALE GENOMIC DNA]</scope>
</reference>
<dbReference type="EMBL" id="MH899585">
    <property type="protein sequence ID" value="AYP69331.1"/>
    <property type="molecule type" value="Genomic_DNA"/>
</dbReference>
<evidence type="ECO:0000313" key="6">
    <source>
        <dbReference type="Proteomes" id="UP000278488"/>
    </source>
</evidence>
<dbReference type="InterPro" id="IPR033907">
    <property type="entry name" value="Endolysin_autolysin"/>
</dbReference>
<evidence type="ECO:0000256" key="1">
    <source>
        <dbReference type="ARBA" id="ARBA00022529"/>
    </source>
</evidence>
<organism evidence="5 6">
    <name type="scientific">Klebsiella phage Pylas</name>
    <dbReference type="NCBI Taxonomy" id="2419682"/>
    <lineage>
        <taxon>Viruses</taxon>
        <taxon>Duplodnaviria</taxon>
        <taxon>Heunggongvirae</taxon>
        <taxon>Uroviricota</taxon>
        <taxon>Caudoviricetes</taxon>
        <taxon>Schitoviridae</taxon>
        <taxon>Humphriesvirinae</taxon>
        <taxon>Pylasvirus</taxon>
        <taxon>Pylasvirus pylas</taxon>
    </lineage>
</organism>
<dbReference type="Pfam" id="PF00959">
    <property type="entry name" value="Phage_lysozyme"/>
    <property type="match status" value="1"/>
</dbReference>
<evidence type="ECO:0000256" key="2">
    <source>
        <dbReference type="ARBA" id="ARBA00022638"/>
    </source>
</evidence>
<comment type="similarity">
    <text evidence="4">Belongs to the glycosyl hydrolase 24 family.</text>
</comment>